<feature type="region of interest" description="Disordered" evidence="5">
    <location>
        <begin position="1"/>
        <end position="20"/>
    </location>
</feature>
<comment type="similarity">
    <text evidence="1 4">Belongs to the universal ribosomal protein uL23 family.</text>
</comment>
<dbReference type="AlphaFoldDB" id="A0A837HSN8"/>
<dbReference type="GO" id="GO:0006412">
    <property type="term" value="P:translation"/>
    <property type="evidence" value="ECO:0007669"/>
    <property type="project" value="UniProtKB-UniRule"/>
</dbReference>
<gene>
    <name evidence="4" type="primary">rplW</name>
    <name evidence="6" type="ORF">UT35_C0027G0009</name>
</gene>
<protein>
    <recommendedName>
        <fullName evidence="4">Large ribosomal subunit protein uL23</fullName>
    </recommendedName>
</protein>
<reference evidence="6 7" key="1">
    <citation type="journal article" date="2015" name="Nature">
        <title>rRNA introns, odd ribosomes, and small enigmatic genomes across a large radiation of phyla.</title>
        <authorList>
            <person name="Brown C.T."/>
            <person name="Hug L.A."/>
            <person name="Thomas B.C."/>
            <person name="Sharon I."/>
            <person name="Castelle C.J."/>
            <person name="Singh A."/>
            <person name="Wilkins M.J."/>
            <person name="Williams K.H."/>
            <person name="Banfield J.F."/>
        </authorList>
    </citation>
    <scope>NUCLEOTIDE SEQUENCE [LARGE SCALE GENOMIC DNA]</scope>
</reference>
<name>A0A837HSN8_9BACT</name>
<proteinExistence type="inferred from homology"/>
<dbReference type="NCBIfam" id="NF004363">
    <property type="entry name" value="PRK05738.2-4"/>
    <property type="match status" value="1"/>
</dbReference>
<keyword evidence="4" id="KW-0694">RNA-binding</keyword>
<dbReference type="SUPFAM" id="SSF54189">
    <property type="entry name" value="Ribosomal proteins S24e, L23 and L15e"/>
    <property type="match status" value="1"/>
</dbReference>
<dbReference type="GO" id="GO:1990904">
    <property type="term" value="C:ribonucleoprotein complex"/>
    <property type="evidence" value="ECO:0007669"/>
    <property type="project" value="UniProtKB-KW"/>
</dbReference>
<evidence type="ECO:0000256" key="3">
    <source>
        <dbReference type="ARBA" id="ARBA00023274"/>
    </source>
</evidence>
<comment type="caution">
    <text evidence="6">The sequence shown here is derived from an EMBL/GenBank/DDBJ whole genome shotgun (WGS) entry which is preliminary data.</text>
</comment>
<dbReference type="GO" id="GO:0003735">
    <property type="term" value="F:structural constituent of ribosome"/>
    <property type="evidence" value="ECO:0007669"/>
    <property type="project" value="InterPro"/>
</dbReference>
<evidence type="ECO:0000256" key="1">
    <source>
        <dbReference type="ARBA" id="ARBA00006700"/>
    </source>
</evidence>
<sequence>MKLNPFAKNTKPNNKAPKKEVASAVEEVSTQKLTGPAINYSAGAYRVLKNFYISEKASLLAVNNQYVFMVGRDTNKAEICKNVEKIFNVKVKDIKIINLPSKIRNVGRHSGVKPGFKKAIVILKEGYSIEQAKA</sequence>
<dbReference type="InterPro" id="IPR012677">
    <property type="entry name" value="Nucleotide-bd_a/b_plait_sf"/>
</dbReference>
<evidence type="ECO:0000313" key="6">
    <source>
        <dbReference type="EMBL" id="KKR07333.1"/>
    </source>
</evidence>
<feature type="compositionally biased region" description="Low complexity" evidence="5">
    <location>
        <begin position="1"/>
        <end position="15"/>
    </location>
</feature>
<evidence type="ECO:0000256" key="2">
    <source>
        <dbReference type="ARBA" id="ARBA00022980"/>
    </source>
</evidence>
<evidence type="ECO:0000313" key="7">
    <source>
        <dbReference type="Proteomes" id="UP000033996"/>
    </source>
</evidence>
<dbReference type="EMBL" id="LBWL01000027">
    <property type="protein sequence ID" value="KKR07333.1"/>
    <property type="molecule type" value="Genomic_DNA"/>
</dbReference>
<comment type="function">
    <text evidence="4">One of the early assembly proteins it binds 23S rRNA. One of the proteins that surrounds the polypeptide exit tunnel on the outside of the ribosome. Forms the main docking site for trigger factor binding to the ribosome.</text>
</comment>
<dbReference type="Gene3D" id="3.30.70.330">
    <property type="match status" value="1"/>
</dbReference>
<dbReference type="Proteomes" id="UP000033996">
    <property type="component" value="Unassembled WGS sequence"/>
</dbReference>
<comment type="subunit">
    <text evidence="4">Part of the 50S ribosomal subunit. Contacts protein L29, and trigger factor when it is bound to the ribosome.</text>
</comment>
<keyword evidence="4" id="KW-0699">rRNA-binding</keyword>
<dbReference type="GO" id="GO:0019843">
    <property type="term" value="F:rRNA binding"/>
    <property type="evidence" value="ECO:0007669"/>
    <property type="project" value="UniProtKB-UniRule"/>
</dbReference>
<dbReference type="GO" id="GO:0005840">
    <property type="term" value="C:ribosome"/>
    <property type="evidence" value="ECO:0007669"/>
    <property type="project" value="UniProtKB-KW"/>
</dbReference>
<evidence type="ECO:0000256" key="4">
    <source>
        <dbReference type="HAMAP-Rule" id="MF_01369"/>
    </source>
</evidence>
<organism evidence="6 7">
    <name type="scientific">Candidatus Yanofskybacteria bacterium GW2011_GWD1_39_16</name>
    <dbReference type="NCBI Taxonomy" id="1619030"/>
    <lineage>
        <taxon>Bacteria</taxon>
        <taxon>Candidatus Yanofskyibacteriota</taxon>
    </lineage>
</organism>
<evidence type="ECO:0000256" key="5">
    <source>
        <dbReference type="SAM" id="MobiDB-lite"/>
    </source>
</evidence>
<dbReference type="InterPro" id="IPR012678">
    <property type="entry name" value="Ribosomal_uL23/eL15/eS24_sf"/>
</dbReference>
<dbReference type="HAMAP" id="MF_01369_B">
    <property type="entry name" value="Ribosomal_uL23_B"/>
    <property type="match status" value="1"/>
</dbReference>
<accession>A0A837HSN8</accession>
<dbReference type="Pfam" id="PF00276">
    <property type="entry name" value="Ribosomal_L23"/>
    <property type="match status" value="1"/>
</dbReference>
<keyword evidence="3 4" id="KW-0687">Ribonucleoprotein</keyword>
<keyword evidence="2 4" id="KW-0689">Ribosomal protein</keyword>
<dbReference type="InterPro" id="IPR013025">
    <property type="entry name" value="Ribosomal_uL23-like"/>
</dbReference>